<evidence type="ECO:0000256" key="12">
    <source>
        <dbReference type="ARBA" id="ARBA00023014"/>
    </source>
</evidence>
<dbReference type="FunFam" id="3.30.499.10:FF:000020">
    <property type="entry name" value="Aconitate hydratase A"/>
    <property type="match status" value="1"/>
</dbReference>
<dbReference type="InterPro" id="IPR015928">
    <property type="entry name" value="Aconitase/3IPM_dehydase_swvl"/>
</dbReference>
<evidence type="ECO:0000256" key="15">
    <source>
        <dbReference type="RuleBase" id="RU361275"/>
    </source>
</evidence>
<dbReference type="GO" id="GO:0003723">
    <property type="term" value="F:RNA binding"/>
    <property type="evidence" value="ECO:0007669"/>
    <property type="project" value="UniProtKB-KW"/>
</dbReference>
<dbReference type="AlphaFoldDB" id="A0A225T0G1"/>
<dbReference type="Gene3D" id="6.10.190.10">
    <property type="match status" value="1"/>
</dbReference>
<dbReference type="GO" id="GO:0047456">
    <property type="term" value="F:2-methylisocitrate dehydratase activity"/>
    <property type="evidence" value="ECO:0007669"/>
    <property type="project" value="UniProtKB-EC"/>
</dbReference>
<evidence type="ECO:0000256" key="7">
    <source>
        <dbReference type="ARBA" id="ARBA00022485"/>
    </source>
</evidence>
<organism evidence="18 19">
    <name type="scientific">Herbaspirillum aquaticum</name>
    <dbReference type="NCBI Taxonomy" id="568783"/>
    <lineage>
        <taxon>Bacteria</taxon>
        <taxon>Pseudomonadati</taxon>
        <taxon>Pseudomonadota</taxon>
        <taxon>Betaproteobacteria</taxon>
        <taxon>Burkholderiales</taxon>
        <taxon>Oxalobacteraceae</taxon>
        <taxon>Herbaspirillum</taxon>
    </lineage>
</organism>
<dbReference type="UniPathway" id="UPA00223">
    <property type="reaction ID" value="UER00718"/>
</dbReference>
<dbReference type="GO" id="GO:0003994">
    <property type="term" value="F:aconitate hydratase activity"/>
    <property type="evidence" value="ECO:0007669"/>
    <property type="project" value="UniProtKB-EC"/>
</dbReference>
<dbReference type="FunFam" id="3.20.19.10:FF:000001">
    <property type="entry name" value="Aconitate hydratase"/>
    <property type="match status" value="1"/>
</dbReference>
<comment type="cofactor">
    <cofactor evidence="2">
        <name>[4Fe-4S] cluster</name>
        <dbReference type="ChEBI" id="CHEBI:49883"/>
    </cofactor>
</comment>
<comment type="catalytic activity">
    <reaction evidence="1">
        <text>(2S,3R)-3-hydroxybutane-1,2,3-tricarboxylate = 2-methyl-cis-aconitate + H2O</text>
        <dbReference type="Rhea" id="RHEA:17941"/>
        <dbReference type="ChEBI" id="CHEBI:15377"/>
        <dbReference type="ChEBI" id="CHEBI:57429"/>
        <dbReference type="ChEBI" id="CHEBI:57872"/>
        <dbReference type="EC" id="4.2.1.99"/>
    </reaction>
</comment>
<evidence type="ECO:0000256" key="13">
    <source>
        <dbReference type="ARBA" id="ARBA00023239"/>
    </source>
</evidence>
<dbReference type="PANTHER" id="PTHR11670">
    <property type="entry name" value="ACONITASE/IRON-RESPONSIVE ELEMENT FAMILY MEMBER"/>
    <property type="match status" value="1"/>
</dbReference>
<comment type="pathway">
    <text evidence="3">Carbohydrate metabolism; tricarboxylic acid cycle; isocitrate from oxaloacetate: step 2/2.</text>
</comment>
<evidence type="ECO:0000256" key="5">
    <source>
        <dbReference type="ARBA" id="ARBA00007185"/>
    </source>
</evidence>
<feature type="domain" description="Aconitase/3-isopropylmalate dehydratase large subunit alpha/beta/alpha" evidence="16">
    <location>
        <begin position="62"/>
        <end position="563"/>
    </location>
</feature>
<protein>
    <recommendedName>
        <fullName evidence="15">Aconitate hydratase</fullName>
        <shortName evidence="15">Aconitase</shortName>
        <ecNumber evidence="15">4.2.1.3</ecNumber>
    </recommendedName>
</protein>
<reference evidence="18 19" key="1">
    <citation type="journal article" date="2010" name="Int. J. Syst. Evol. Microbiol.">
        <title>Reclassification of Herbaspirillum putei as a later heterotypic synonym of Herbaspirillum huttiense, with the description of H. huttiense subsp. huttiense subsp. nov. and H. huttiense subsp. putei subsp. nov., comb. nov., and description of Herbaspirillum aquaticum sp. nov.</title>
        <authorList>
            <person name="Dobritsa A.P."/>
            <person name="Reddy M.C."/>
            <person name="Samadpour M."/>
        </authorList>
    </citation>
    <scope>NUCLEOTIDE SEQUENCE [LARGE SCALE GENOMIC DNA]</scope>
    <source>
        <strain evidence="18 19">IEH 4430</strain>
    </source>
</reference>
<dbReference type="Pfam" id="PF00694">
    <property type="entry name" value="Aconitase_C"/>
    <property type="match status" value="1"/>
</dbReference>
<dbReference type="CDD" id="cd01580">
    <property type="entry name" value="AcnA_IRP_Swivel"/>
    <property type="match status" value="1"/>
</dbReference>
<dbReference type="InterPro" id="IPR036008">
    <property type="entry name" value="Aconitase_4Fe-4S_dom"/>
</dbReference>
<dbReference type="PROSITE" id="PS00450">
    <property type="entry name" value="ACONITASE_1"/>
    <property type="match status" value="1"/>
</dbReference>
<evidence type="ECO:0000259" key="16">
    <source>
        <dbReference type="Pfam" id="PF00330"/>
    </source>
</evidence>
<evidence type="ECO:0000256" key="1">
    <source>
        <dbReference type="ARBA" id="ARBA00000118"/>
    </source>
</evidence>
<dbReference type="RefSeq" id="WP_088753350.1">
    <property type="nucleotide sequence ID" value="NZ_NJGV01000001.1"/>
</dbReference>
<dbReference type="SUPFAM" id="SSF52016">
    <property type="entry name" value="LeuD/IlvD-like"/>
    <property type="match status" value="1"/>
</dbReference>
<gene>
    <name evidence="18" type="primary">acnA</name>
    <name evidence="18" type="ORF">CEJ45_00705</name>
</gene>
<dbReference type="NCBIfam" id="NF009520">
    <property type="entry name" value="PRK12881.1"/>
    <property type="match status" value="1"/>
</dbReference>
<evidence type="ECO:0000313" key="18">
    <source>
        <dbReference type="EMBL" id="OWY36652.1"/>
    </source>
</evidence>
<keyword evidence="11 15" id="KW-0408">Iron</keyword>
<dbReference type="Gene3D" id="3.30.499.10">
    <property type="entry name" value="Aconitase, domain 3"/>
    <property type="match status" value="2"/>
</dbReference>
<evidence type="ECO:0000256" key="6">
    <source>
        <dbReference type="ARBA" id="ARBA00011245"/>
    </source>
</evidence>
<comment type="pathway">
    <text evidence="4">Organic acid metabolism; propanoate degradation.</text>
</comment>
<proteinExistence type="inferred from homology"/>
<evidence type="ECO:0000256" key="11">
    <source>
        <dbReference type="ARBA" id="ARBA00023004"/>
    </source>
</evidence>
<dbReference type="GO" id="GO:0051539">
    <property type="term" value="F:4 iron, 4 sulfur cluster binding"/>
    <property type="evidence" value="ECO:0007669"/>
    <property type="project" value="UniProtKB-KW"/>
</dbReference>
<keyword evidence="8" id="KW-0816">Tricarboxylic acid cycle</keyword>
<keyword evidence="12 15" id="KW-0411">Iron-sulfur</keyword>
<dbReference type="CDD" id="cd01586">
    <property type="entry name" value="AcnA_IRP"/>
    <property type="match status" value="1"/>
</dbReference>
<comment type="function">
    <text evidence="15">Catalyzes the isomerization of citrate to isocitrate via cis-aconitate.</text>
</comment>
<dbReference type="Gene3D" id="3.20.19.10">
    <property type="entry name" value="Aconitase, domain 4"/>
    <property type="match status" value="1"/>
</dbReference>
<evidence type="ECO:0000256" key="9">
    <source>
        <dbReference type="ARBA" id="ARBA00022723"/>
    </source>
</evidence>
<dbReference type="SUPFAM" id="SSF53732">
    <property type="entry name" value="Aconitase iron-sulfur domain"/>
    <property type="match status" value="1"/>
</dbReference>
<name>A0A225T0G1_9BURK</name>
<evidence type="ECO:0000256" key="3">
    <source>
        <dbReference type="ARBA" id="ARBA00004717"/>
    </source>
</evidence>
<evidence type="ECO:0000313" key="19">
    <source>
        <dbReference type="Proteomes" id="UP000214747"/>
    </source>
</evidence>
<dbReference type="NCBIfam" id="NF006757">
    <property type="entry name" value="PRK09277.1"/>
    <property type="match status" value="1"/>
</dbReference>
<dbReference type="EMBL" id="NJGV01000001">
    <property type="protein sequence ID" value="OWY36652.1"/>
    <property type="molecule type" value="Genomic_DNA"/>
</dbReference>
<evidence type="ECO:0000256" key="14">
    <source>
        <dbReference type="ARBA" id="ARBA00023501"/>
    </source>
</evidence>
<dbReference type="Proteomes" id="UP000214747">
    <property type="component" value="Unassembled WGS sequence"/>
</dbReference>
<dbReference type="PRINTS" id="PR00415">
    <property type="entry name" value="ACONITASE"/>
</dbReference>
<evidence type="ECO:0000256" key="2">
    <source>
        <dbReference type="ARBA" id="ARBA00001966"/>
    </source>
</evidence>
<keyword evidence="10" id="KW-0694">RNA-binding</keyword>
<comment type="catalytic activity">
    <reaction evidence="14 15">
        <text>citrate = D-threo-isocitrate</text>
        <dbReference type="Rhea" id="RHEA:10336"/>
        <dbReference type="ChEBI" id="CHEBI:15562"/>
        <dbReference type="ChEBI" id="CHEBI:16947"/>
        <dbReference type="EC" id="4.2.1.3"/>
    </reaction>
</comment>
<evidence type="ECO:0000256" key="8">
    <source>
        <dbReference type="ARBA" id="ARBA00022532"/>
    </source>
</evidence>
<keyword evidence="13 15" id="KW-0456">Lyase</keyword>
<dbReference type="InterPro" id="IPR044137">
    <property type="entry name" value="AcnA_IRP_Swivel"/>
</dbReference>
<dbReference type="Pfam" id="PF00330">
    <property type="entry name" value="Aconitase"/>
    <property type="match status" value="1"/>
</dbReference>
<evidence type="ECO:0000259" key="17">
    <source>
        <dbReference type="Pfam" id="PF00694"/>
    </source>
</evidence>
<dbReference type="InterPro" id="IPR006249">
    <property type="entry name" value="Aconitase/IRP2"/>
</dbReference>
<keyword evidence="9" id="KW-0479">Metal-binding</keyword>
<keyword evidence="19" id="KW-1185">Reference proteome</keyword>
<keyword evidence="7 15" id="KW-0004">4Fe-4S</keyword>
<comment type="similarity">
    <text evidence="5 15">Belongs to the aconitase/IPM isomerase family.</text>
</comment>
<feature type="domain" description="Aconitase A/isopropylmalate dehydratase small subunit swivel" evidence="17">
    <location>
        <begin position="695"/>
        <end position="826"/>
    </location>
</feature>
<dbReference type="InterPro" id="IPR018136">
    <property type="entry name" value="Aconitase_4Fe-4S_BS"/>
</dbReference>
<evidence type="ECO:0000256" key="10">
    <source>
        <dbReference type="ARBA" id="ARBA00022884"/>
    </source>
</evidence>
<dbReference type="InterPro" id="IPR000573">
    <property type="entry name" value="AconitaseA/IPMdHydase_ssu_swvl"/>
</dbReference>
<accession>A0A225T0G1</accession>
<comment type="caution">
    <text evidence="18">The sequence shown here is derived from an EMBL/GenBank/DDBJ whole genome shotgun (WGS) entry which is preliminary data.</text>
</comment>
<dbReference type="EC" id="4.2.1.3" evidence="15"/>
<sequence>MSRNTLNTLKEFPISGSKKGKFYSLPALQKSLGVNISRLPVSIRIVLESVLRNCDGQKVTEEHVKQLANWGAKAARVDEIPFVVARVVLQDFTGVPLLADLAAMRNVASKLGKNPKNIEPLVPVDLVVDHSVQIDHFREKKALDLNMKLEFSRNNERYQFMKWGMQAFDTFGVVPPGFGIVHQVNLEYLARGVHNKTGVYYPDTLVGTDSHTTMINGIGVVGWGVGGIEAEAGMLGQPVYFLTPDVVGVNLTGALREGVTATDLVLTITELLRQTKVVGKFVEFFGEGTESLSLTDRATIANMAPEYGATMGFFPVDDATIDYFKGTGRTKAEIDAFEAYFKAQGLYGVPKAGQIDYTQEVSLDLGTVAPSLAGPKRPQDRIEIGNVKSTFSDLFTKPTAENGFNKKAEDLTASYKNADGVDVHNGDVLIAAITSCTNTSNPSVLLAAGLLAKKAVEAGLKVAPHIKTSLAPGSRVVTKYLEAAGLLPYLEKLGFGVTAYGCTTCIGNAGDLTPAMNEAIVKNDVVAAAVLSGNRNFEARIHPNIRANFLASPPLVVAYAIAGNVTRDLMTEPVGKGKGGKNVYLGDIWPTSQEIEKLLKFAMNAKTFKENYADVKGAPGKLWEAIKGVAKGEVYNWPSSTYIAEPPFFENFSEEPKAAATGISGARALGVFGDSITTDHISPAGSIKESSPAGKWLQANGVLKADFNSYGSRRGNHEIMMRGTFANVRIKNLMIPAKEDGSRVEGGITIHQPSGEEMSIYDAAMKYVAEGTPTMVFGGEEYGTGSSRDWAAKGTQLLGVKAVIARSFERIHRSNLVGMGVLPLQFLGNDSVQSLGITGEESFDLKGLEGEIKPQQEATLVIHRKNGQTQEVKLLLRIDTPIEVDYYKHGGILPFVLRQLLAA</sequence>
<dbReference type="PROSITE" id="PS01244">
    <property type="entry name" value="ACONITASE_2"/>
    <property type="match status" value="1"/>
</dbReference>
<dbReference type="FunFam" id="3.30.499.10:FF:000002">
    <property type="entry name" value="Aconitate hydratase"/>
    <property type="match status" value="1"/>
</dbReference>
<dbReference type="GO" id="GO:0046872">
    <property type="term" value="F:metal ion binding"/>
    <property type="evidence" value="ECO:0007669"/>
    <property type="project" value="UniProtKB-KW"/>
</dbReference>
<dbReference type="GO" id="GO:0006099">
    <property type="term" value="P:tricarboxylic acid cycle"/>
    <property type="evidence" value="ECO:0007669"/>
    <property type="project" value="UniProtKB-UniPathway"/>
</dbReference>
<dbReference type="InterPro" id="IPR015931">
    <property type="entry name" value="Acnase/IPM_dHydase_lsu_aba_1/3"/>
</dbReference>
<comment type="subunit">
    <text evidence="6">Monomer.</text>
</comment>
<dbReference type="NCBIfam" id="TIGR01341">
    <property type="entry name" value="aconitase_1"/>
    <property type="match status" value="1"/>
</dbReference>
<evidence type="ECO:0000256" key="4">
    <source>
        <dbReference type="ARBA" id="ARBA00005026"/>
    </source>
</evidence>
<dbReference type="InterPro" id="IPR001030">
    <property type="entry name" value="Acoase/IPM_deHydtase_lsu_aba"/>
</dbReference>